<dbReference type="Proteomes" id="UP000636960">
    <property type="component" value="Unassembled WGS sequence"/>
</dbReference>
<gene>
    <name evidence="1" type="ORF">Ari01nite_64220</name>
</gene>
<reference evidence="1" key="1">
    <citation type="submission" date="2021-01" db="EMBL/GenBank/DDBJ databases">
        <title>Whole genome shotgun sequence of Actinoplanes rishiriensis NBRC 108556.</title>
        <authorList>
            <person name="Komaki H."/>
            <person name="Tamura T."/>
        </authorList>
    </citation>
    <scope>NUCLEOTIDE SEQUENCE</scope>
    <source>
        <strain evidence="1">NBRC 108556</strain>
    </source>
</reference>
<evidence type="ECO:0000313" key="1">
    <source>
        <dbReference type="EMBL" id="GIE98957.1"/>
    </source>
</evidence>
<comment type="caution">
    <text evidence="1">The sequence shown here is derived from an EMBL/GenBank/DDBJ whole genome shotgun (WGS) entry which is preliminary data.</text>
</comment>
<sequence>MTATVLPTRADTIQHRFERYHAEHPEVFARLERMAGEWFDLGHPAVSIGMLWEAMRWLTGTSSVEPIRLNDHYRSRYVRMLIDKHPDWEARFRVRELRTA</sequence>
<accession>A0A919K448</accession>
<keyword evidence="2" id="KW-1185">Reference proteome</keyword>
<dbReference type="EMBL" id="BOMV01000069">
    <property type="protein sequence ID" value="GIE98957.1"/>
    <property type="molecule type" value="Genomic_DNA"/>
</dbReference>
<name>A0A919K448_9ACTN</name>
<organism evidence="1 2">
    <name type="scientific">Paractinoplanes rishiriensis</name>
    <dbReference type="NCBI Taxonomy" id="1050105"/>
    <lineage>
        <taxon>Bacteria</taxon>
        <taxon>Bacillati</taxon>
        <taxon>Actinomycetota</taxon>
        <taxon>Actinomycetes</taxon>
        <taxon>Micromonosporales</taxon>
        <taxon>Micromonosporaceae</taxon>
        <taxon>Paractinoplanes</taxon>
    </lineage>
</organism>
<evidence type="ECO:0000313" key="2">
    <source>
        <dbReference type="Proteomes" id="UP000636960"/>
    </source>
</evidence>
<protein>
    <submittedName>
        <fullName evidence="1">Uncharacterized protein</fullName>
    </submittedName>
</protein>
<proteinExistence type="predicted"/>
<dbReference type="AlphaFoldDB" id="A0A919K448"/>
<dbReference type="RefSeq" id="WP_203785979.1">
    <property type="nucleotide sequence ID" value="NZ_BOMV01000069.1"/>
</dbReference>